<keyword evidence="3 6" id="KW-0378">Hydrolase</keyword>
<dbReference type="Pfam" id="PF01435">
    <property type="entry name" value="Peptidase_M48"/>
    <property type="match status" value="1"/>
</dbReference>
<organism evidence="9 10">
    <name type="scientific">Aquabacterium lacunae</name>
    <dbReference type="NCBI Taxonomy" id="2528630"/>
    <lineage>
        <taxon>Bacteria</taxon>
        <taxon>Pseudomonadati</taxon>
        <taxon>Pseudomonadota</taxon>
        <taxon>Betaproteobacteria</taxon>
        <taxon>Burkholderiales</taxon>
        <taxon>Aquabacterium</taxon>
    </lineage>
</organism>
<dbReference type="GO" id="GO:0004222">
    <property type="term" value="F:metalloendopeptidase activity"/>
    <property type="evidence" value="ECO:0007669"/>
    <property type="project" value="InterPro"/>
</dbReference>
<keyword evidence="2" id="KW-0479">Metal-binding</keyword>
<dbReference type="GO" id="GO:0016020">
    <property type="term" value="C:membrane"/>
    <property type="evidence" value="ECO:0007669"/>
    <property type="project" value="TreeGrafter"/>
</dbReference>
<dbReference type="RefSeq" id="WP_165456608.1">
    <property type="nucleotide sequence ID" value="NZ_SIXI01000001.1"/>
</dbReference>
<evidence type="ECO:0000256" key="2">
    <source>
        <dbReference type="ARBA" id="ARBA00022723"/>
    </source>
</evidence>
<evidence type="ECO:0000256" key="6">
    <source>
        <dbReference type="RuleBase" id="RU003983"/>
    </source>
</evidence>
<dbReference type="EMBL" id="SIXI01000001">
    <property type="protein sequence ID" value="TBO34287.1"/>
    <property type="molecule type" value="Genomic_DNA"/>
</dbReference>
<reference evidence="9 10" key="1">
    <citation type="submission" date="2019-02" db="EMBL/GenBank/DDBJ databases">
        <title>Aquabacterium sp. strain KMB7.</title>
        <authorList>
            <person name="Chen W.-M."/>
        </authorList>
    </citation>
    <scope>NUCLEOTIDE SEQUENCE [LARGE SCALE GENOMIC DNA]</scope>
    <source>
        <strain evidence="9 10">KMB7</strain>
    </source>
</reference>
<dbReference type="PANTHER" id="PTHR22726:SF1">
    <property type="entry name" value="METALLOENDOPEPTIDASE OMA1, MITOCHONDRIAL"/>
    <property type="match status" value="1"/>
</dbReference>
<evidence type="ECO:0000259" key="7">
    <source>
        <dbReference type="Pfam" id="PF01435"/>
    </source>
</evidence>
<dbReference type="PANTHER" id="PTHR22726">
    <property type="entry name" value="METALLOENDOPEPTIDASE OMA1"/>
    <property type="match status" value="1"/>
</dbReference>
<dbReference type="AlphaFoldDB" id="A0A4Q9H668"/>
<dbReference type="GO" id="GO:0051603">
    <property type="term" value="P:proteolysis involved in protein catabolic process"/>
    <property type="evidence" value="ECO:0007669"/>
    <property type="project" value="TreeGrafter"/>
</dbReference>
<evidence type="ECO:0000256" key="5">
    <source>
        <dbReference type="ARBA" id="ARBA00023049"/>
    </source>
</evidence>
<evidence type="ECO:0000259" key="8">
    <source>
        <dbReference type="Pfam" id="PF23368"/>
    </source>
</evidence>
<keyword evidence="1 6" id="KW-0645">Protease</keyword>
<dbReference type="InterPro" id="IPR051156">
    <property type="entry name" value="Mito/Outer_Membr_Metalloprot"/>
</dbReference>
<name>A0A4Q9H668_9BURK</name>
<evidence type="ECO:0000256" key="1">
    <source>
        <dbReference type="ARBA" id="ARBA00022670"/>
    </source>
</evidence>
<feature type="domain" description="Peptidase M48" evidence="7">
    <location>
        <begin position="206"/>
        <end position="358"/>
    </location>
</feature>
<dbReference type="Gene3D" id="3.30.2010.10">
    <property type="entry name" value="Metalloproteases ('zincins'), catalytic domain"/>
    <property type="match status" value="1"/>
</dbReference>
<feature type="domain" description="DUF7092" evidence="8">
    <location>
        <begin position="10"/>
        <end position="89"/>
    </location>
</feature>
<evidence type="ECO:0000313" key="9">
    <source>
        <dbReference type="EMBL" id="TBO34287.1"/>
    </source>
</evidence>
<dbReference type="InterPro" id="IPR001915">
    <property type="entry name" value="Peptidase_M48"/>
</dbReference>
<comment type="caution">
    <text evidence="9">The sequence shown here is derived from an EMBL/GenBank/DDBJ whole genome shotgun (WGS) entry which is preliminary data.</text>
</comment>
<keyword evidence="5 6" id="KW-0482">Metalloprotease</keyword>
<comment type="similarity">
    <text evidence="6">Belongs to the peptidase M48 family.</text>
</comment>
<evidence type="ECO:0000256" key="4">
    <source>
        <dbReference type="ARBA" id="ARBA00022833"/>
    </source>
</evidence>
<keyword evidence="10" id="KW-1185">Reference proteome</keyword>
<sequence>MATLPPTPSLEAHWFDGRSARANRVLLQVEGDTLCLRSPQDGHTLNHYPMRSVRWPERTRHGARIAQLPDGGSLQAMAPSQWDAWLQATGHQGRWVEKAQLSWRATLGAAVVMVLLLGALWQWGLPWAAREVVAFAPRSVDQAIGQRALAELDGRLMRPSRLPLAYRQQLAQRFQQALDRHRLQPAHPATTARWDHSATVSVVFRQSRIGPNALALPDGTLVLTDELVDLVERREDVLLGVLAHEWGHVQARHSVRQLFQAGALGLMASAALGDFSGLVSALPVLLGQMAYSRELEREADDSAIAVLKANGISPAVMTTLFERLEKHGRAPDDAADNSWLGIAFSSHPATHERIKRFSQAAPAQ</sequence>
<proteinExistence type="inferred from homology"/>
<dbReference type="InterPro" id="IPR055518">
    <property type="entry name" value="DUF7092"/>
</dbReference>
<accession>A0A4Q9H668</accession>
<dbReference type="GO" id="GO:0046872">
    <property type="term" value="F:metal ion binding"/>
    <property type="evidence" value="ECO:0007669"/>
    <property type="project" value="UniProtKB-KW"/>
</dbReference>
<gene>
    <name evidence="9" type="ORF">EYS42_02355</name>
</gene>
<dbReference type="Pfam" id="PF23368">
    <property type="entry name" value="DUF7092"/>
    <property type="match status" value="1"/>
</dbReference>
<dbReference type="CDD" id="cd07332">
    <property type="entry name" value="M48C_Oma1_like"/>
    <property type="match status" value="1"/>
</dbReference>
<dbReference type="Proteomes" id="UP000292120">
    <property type="component" value="Unassembled WGS sequence"/>
</dbReference>
<keyword evidence="4 6" id="KW-0862">Zinc</keyword>
<evidence type="ECO:0000313" key="10">
    <source>
        <dbReference type="Proteomes" id="UP000292120"/>
    </source>
</evidence>
<comment type="cofactor">
    <cofactor evidence="6">
        <name>Zn(2+)</name>
        <dbReference type="ChEBI" id="CHEBI:29105"/>
    </cofactor>
    <text evidence="6">Binds 1 zinc ion per subunit.</text>
</comment>
<protein>
    <submittedName>
        <fullName evidence="9">M48 family metallopeptidase</fullName>
    </submittedName>
</protein>
<evidence type="ECO:0000256" key="3">
    <source>
        <dbReference type="ARBA" id="ARBA00022801"/>
    </source>
</evidence>